<name>A0A8J4FSQ6_9CHLO</name>
<comment type="caution">
    <text evidence="2">The sequence shown here is derived from an EMBL/GenBank/DDBJ whole genome shotgun (WGS) entry which is preliminary data.</text>
</comment>
<keyword evidence="3" id="KW-1185">Reference proteome</keyword>
<feature type="non-terminal residue" evidence="2">
    <location>
        <position position="525"/>
    </location>
</feature>
<evidence type="ECO:0000313" key="3">
    <source>
        <dbReference type="Proteomes" id="UP000747110"/>
    </source>
</evidence>
<feature type="region of interest" description="Disordered" evidence="1">
    <location>
        <begin position="122"/>
        <end position="142"/>
    </location>
</feature>
<evidence type="ECO:0000256" key="1">
    <source>
        <dbReference type="SAM" id="MobiDB-lite"/>
    </source>
</evidence>
<feature type="compositionally biased region" description="Low complexity" evidence="1">
    <location>
        <begin position="289"/>
        <end position="310"/>
    </location>
</feature>
<feature type="compositionally biased region" description="Polar residues" evidence="1">
    <location>
        <begin position="319"/>
        <end position="328"/>
    </location>
</feature>
<gene>
    <name evidence="2" type="ORF">Vretifemale_16643</name>
</gene>
<feature type="region of interest" description="Disordered" evidence="1">
    <location>
        <begin position="224"/>
        <end position="328"/>
    </location>
</feature>
<dbReference type="EMBL" id="BNCP01000046">
    <property type="protein sequence ID" value="GIL88750.1"/>
    <property type="molecule type" value="Genomic_DNA"/>
</dbReference>
<feature type="region of interest" description="Disordered" evidence="1">
    <location>
        <begin position="168"/>
        <end position="211"/>
    </location>
</feature>
<feature type="compositionally biased region" description="Low complexity" evidence="1">
    <location>
        <begin position="385"/>
        <end position="394"/>
    </location>
</feature>
<protein>
    <submittedName>
        <fullName evidence="2">Uncharacterized protein</fullName>
    </submittedName>
</protein>
<feature type="region of interest" description="Disordered" evidence="1">
    <location>
        <begin position="470"/>
        <end position="525"/>
    </location>
</feature>
<proteinExistence type="predicted"/>
<feature type="compositionally biased region" description="Polar residues" evidence="1">
    <location>
        <begin position="42"/>
        <end position="56"/>
    </location>
</feature>
<dbReference type="Proteomes" id="UP000747110">
    <property type="component" value="Unassembled WGS sequence"/>
</dbReference>
<organism evidence="2 3">
    <name type="scientific">Volvox reticuliferus</name>
    <dbReference type="NCBI Taxonomy" id="1737510"/>
    <lineage>
        <taxon>Eukaryota</taxon>
        <taxon>Viridiplantae</taxon>
        <taxon>Chlorophyta</taxon>
        <taxon>core chlorophytes</taxon>
        <taxon>Chlorophyceae</taxon>
        <taxon>CS clade</taxon>
        <taxon>Chlamydomonadales</taxon>
        <taxon>Volvocaceae</taxon>
        <taxon>Volvox</taxon>
    </lineage>
</organism>
<feature type="compositionally biased region" description="Polar residues" evidence="1">
    <location>
        <begin position="231"/>
        <end position="264"/>
    </location>
</feature>
<sequence length="525" mass="52055">YLAAGGSDIANGAVASAVSLPTATARLEVLPLPTRAPKAAQAGSSRPTRQGPSDSPNVKVGRDLNVNVNVNVVPASATMPNGGGADGCACTCPALGGVGGLAGALAGNLLGGFLPGTMRQATGSGSDGGGISMQQSAPQHSDVNPARVGVRAATAAMAATAGALLGARSGSGTSNHTSQVNARPLRRWRPLANGGTSSGIHSGDQNNKNSTANSIRAGFRATGTLKESADKSGTANSSSIGTSLSGNDIITSNHHNSTDVTSMRGSGSGSGVRTAFTAVGARRRRRHLSATAASSSAVGTDASSGTGSDAPIGPMGRASTVQPASETSLGPITAVSVAVVPRRQLKNASITDVSAWLNADSGYGTSGDLGKSDTNSAHAAGWPVSPTGLRSSTGSGLGDVYSTEYGPPRRVETNPTSSDQILDLIQALIDQVTSSDVAVKIGVDGSDGPVTADSLDSADMRQAMPYVPIVASAGGSDGTTATSSQNQKPTNNNVNPIVLPSLQRSGPEITRGASGRPSGCPPCRC</sequence>
<feature type="compositionally biased region" description="Polar residues" evidence="1">
    <location>
        <begin position="132"/>
        <end position="142"/>
    </location>
</feature>
<feature type="compositionally biased region" description="Polar residues" evidence="1">
    <location>
        <begin position="194"/>
        <end position="211"/>
    </location>
</feature>
<dbReference type="OrthoDB" id="552781at2759"/>
<accession>A0A8J4FSQ6</accession>
<feature type="region of interest" description="Disordered" evidence="1">
    <location>
        <begin position="31"/>
        <end position="61"/>
    </location>
</feature>
<feature type="region of interest" description="Disordered" evidence="1">
    <location>
        <begin position="381"/>
        <end position="415"/>
    </location>
</feature>
<feature type="compositionally biased region" description="Low complexity" evidence="1">
    <location>
        <begin position="271"/>
        <end position="280"/>
    </location>
</feature>
<evidence type="ECO:0000313" key="2">
    <source>
        <dbReference type="EMBL" id="GIL88750.1"/>
    </source>
</evidence>
<feature type="compositionally biased region" description="Polar residues" evidence="1">
    <location>
        <begin position="478"/>
        <end position="495"/>
    </location>
</feature>
<dbReference type="AlphaFoldDB" id="A0A8J4FSQ6"/>
<reference evidence="2" key="1">
    <citation type="journal article" date="2021" name="Proc. Natl. Acad. Sci. U.S.A.">
        <title>Three genomes in the algal genus Volvox reveal the fate of a haploid sex-determining region after a transition to homothallism.</title>
        <authorList>
            <person name="Yamamoto K."/>
            <person name="Hamaji T."/>
            <person name="Kawai-Toyooka H."/>
            <person name="Matsuzaki R."/>
            <person name="Takahashi F."/>
            <person name="Nishimura Y."/>
            <person name="Kawachi M."/>
            <person name="Noguchi H."/>
            <person name="Minakuchi Y."/>
            <person name="Umen J.G."/>
            <person name="Toyoda A."/>
            <person name="Nozaki H."/>
        </authorList>
    </citation>
    <scope>NUCLEOTIDE SEQUENCE</scope>
    <source>
        <strain evidence="2">NIES-3786</strain>
    </source>
</reference>